<reference evidence="3" key="1">
    <citation type="submission" date="2015-08" db="EMBL/GenBank/DDBJ databases">
        <title>Vibrio galatheae sp. nov., a novel member of the Vibrionaceae family isolated from the Solomon Islands.</title>
        <authorList>
            <person name="Giubergia S."/>
            <person name="Machado H."/>
            <person name="Mateiu R.V."/>
            <person name="Gram L."/>
        </authorList>
    </citation>
    <scope>NUCLEOTIDE SEQUENCE [LARGE SCALE GENOMIC DNA]</scope>
    <source>
        <strain evidence="3">DSM 19584</strain>
    </source>
</reference>
<evidence type="ECO:0000313" key="2">
    <source>
        <dbReference type="EMBL" id="KOO01851.1"/>
    </source>
</evidence>
<protein>
    <recommendedName>
        <fullName evidence="4">Restriction endonuclease type IV Mrr domain-containing protein</fullName>
    </recommendedName>
</protein>
<name>A0A0M0HIJ8_VIBNE</name>
<sequence length="303" mass="34452">MGNIVVDIFPPAYWQDFEKLTQDIVKIKWKDDYAERHGREGQAQGGIDVYGYNHVAKEHTGIQCKKRALKSKPSHESPSNTLTKSEIDQELANVKESEHQLDRFIIATSGPRDAHLQSHVAKLNKASGDLKVSIMFWDDYVDFLNDHPELMYRYYENVLKFRSEYSSLKHYLLLLSMAFDRPAIRTPFYCESRATDFISAISATQQAIATGCLSDREGRVIDQVRVPTPKPKGLQAISNKLQKSRDLAVTALAEGVIVEHECVIEIRDHELVEKLNNLRFEAVKGLNKLLEASDLNQIEFGGF</sequence>
<dbReference type="RefSeq" id="WP_053397247.1">
    <property type="nucleotide sequence ID" value="NZ_LHPJ01000034.1"/>
</dbReference>
<evidence type="ECO:0000256" key="1">
    <source>
        <dbReference type="SAM" id="MobiDB-lite"/>
    </source>
</evidence>
<proteinExistence type="predicted"/>
<dbReference type="Proteomes" id="UP000037515">
    <property type="component" value="Unassembled WGS sequence"/>
</dbReference>
<feature type="region of interest" description="Disordered" evidence="1">
    <location>
        <begin position="65"/>
        <end position="86"/>
    </location>
</feature>
<dbReference type="EMBL" id="LHPJ01000034">
    <property type="protein sequence ID" value="KOO01851.1"/>
    <property type="molecule type" value="Genomic_DNA"/>
</dbReference>
<gene>
    <name evidence="2" type="ORF">AKJ17_18400</name>
</gene>
<dbReference type="OrthoDB" id="7013802at2"/>
<evidence type="ECO:0000313" key="3">
    <source>
        <dbReference type="Proteomes" id="UP000037515"/>
    </source>
</evidence>
<dbReference type="STRING" id="693.AKJ17_18400"/>
<keyword evidence="3" id="KW-1185">Reference proteome</keyword>
<dbReference type="PATRIC" id="fig|693.5.peg.3741"/>
<organism evidence="2 3">
    <name type="scientific">Vibrio nereis</name>
    <dbReference type="NCBI Taxonomy" id="693"/>
    <lineage>
        <taxon>Bacteria</taxon>
        <taxon>Pseudomonadati</taxon>
        <taxon>Pseudomonadota</taxon>
        <taxon>Gammaproteobacteria</taxon>
        <taxon>Vibrionales</taxon>
        <taxon>Vibrionaceae</taxon>
        <taxon>Vibrio</taxon>
    </lineage>
</organism>
<evidence type="ECO:0008006" key="4">
    <source>
        <dbReference type="Google" id="ProtNLM"/>
    </source>
</evidence>
<comment type="caution">
    <text evidence="2">The sequence shown here is derived from an EMBL/GenBank/DDBJ whole genome shotgun (WGS) entry which is preliminary data.</text>
</comment>
<accession>A0A0M0HIJ8</accession>
<dbReference type="AlphaFoldDB" id="A0A0M0HIJ8"/>